<evidence type="ECO:0000256" key="13">
    <source>
        <dbReference type="PROSITE-ProRule" id="PRU00027"/>
    </source>
</evidence>
<dbReference type="PROSITE" id="PS50985">
    <property type="entry name" value="GRAS"/>
    <property type="match status" value="1"/>
</dbReference>
<feature type="region of interest" description="SAW" evidence="14">
    <location>
        <begin position="244"/>
        <end position="323"/>
    </location>
</feature>
<evidence type="ECO:0000256" key="12">
    <source>
        <dbReference type="ARBA" id="ARBA00023242"/>
    </source>
</evidence>
<feature type="domain" description="BED-type" evidence="17">
    <location>
        <begin position="636"/>
        <end position="682"/>
    </location>
</feature>
<proteinExistence type="inferred from homology"/>
<dbReference type="KEGG" id="tcc:18602030"/>
<dbReference type="InterPro" id="IPR025525">
    <property type="entry name" value="hAT-like_transposase_RNase-H"/>
</dbReference>
<evidence type="ECO:0000256" key="6">
    <source>
        <dbReference type="ARBA" id="ARBA00022771"/>
    </source>
</evidence>
<keyword evidence="10" id="KW-0238">DNA-binding</keyword>
<dbReference type="Gramene" id="Tc04v2_t010710.1">
    <property type="protein sequence ID" value="Tc04v2_p010710.1"/>
    <property type="gene ID" value="Tc04v2_g010710"/>
</dbReference>
<dbReference type="GO" id="GO:0006508">
    <property type="term" value="P:proteolysis"/>
    <property type="evidence" value="ECO:0007669"/>
    <property type="project" value="UniProtKB-KW"/>
</dbReference>
<dbReference type="InterPro" id="IPR012337">
    <property type="entry name" value="RNaseH-like_sf"/>
</dbReference>
<keyword evidence="8" id="KW-0862">Zinc</keyword>
<dbReference type="Gene3D" id="3.40.395.10">
    <property type="entry name" value="Adenoviral Proteinase, Chain A"/>
    <property type="match status" value="1"/>
</dbReference>
<comment type="caution">
    <text evidence="14">Lacks conserved residue(s) required for the propagation of feature annotation.</text>
</comment>
<dbReference type="Pfam" id="PF03514">
    <property type="entry name" value="GRAS"/>
    <property type="match status" value="1"/>
</dbReference>
<dbReference type="GO" id="GO:0003677">
    <property type="term" value="F:DNA binding"/>
    <property type="evidence" value="ECO:0007669"/>
    <property type="project" value="UniProtKB-KW"/>
</dbReference>
<name>A0AB32V8E6_THECC</name>
<keyword evidence="12" id="KW-0539">Nucleus</keyword>
<evidence type="ECO:0000256" key="4">
    <source>
        <dbReference type="ARBA" id="ARBA00022670"/>
    </source>
</evidence>
<dbReference type="GO" id="GO:0009791">
    <property type="term" value="P:post-embryonic development"/>
    <property type="evidence" value="ECO:0007669"/>
    <property type="project" value="UniProtKB-ARBA"/>
</dbReference>
<dbReference type="InterPro" id="IPR003656">
    <property type="entry name" value="Znf_BED"/>
</dbReference>
<dbReference type="InterPro" id="IPR055081">
    <property type="entry name" value="NLP1-9_GAF"/>
</dbReference>
<dbReference type="Pfam" id="PF05699">
    <property type="entry name" value="Dimer_Tnp_hAT"/>
    <property type="match status" value="1"/>
</dbReference>
<keyword evidence="7" id="KW-0378">Hydrolase</keyword>
<keyword evidence="6 13" id="KW-0863">Zinc-finger</keyword>
<evidence type="ECO:0000256" key="1">
    <source>
        <dbReference type="ARBA" id="ARBA00004123"/>
    </source>
</evidence>
<sequence length="1524" mass="175810">MRSPVLVYLKACAQAFRDGNLKLADQLMDRIWNPASNELESLEAESVVKKRKRWAEALVRRAYRLYPNIPFVYFPHPHRSICEKAILSVIMGKERVHIIDFLLPNPDDWEDLLENSSRGPDRPSSIRLSVIAPPLLKNVYATFFEEAITSFALRVFWVNVKWEFKLVIANSLADVDASELEFRRTEDEIVIVRYAYKMKRLLAQPGTMERELFKLGQIKPEFVITVEQEANHNSNFVDPLELLLEEFEDLSTINYTSLSMCAVECDGMNGVEMAQLRSLLHAAGFLPFPLNQSEPTGGFVQKENGCLVVRVERWPPVIISAWKFTDSVHHSISVQGFHQKSSNNNVLQTFEVLTEQCFTLNRVAAVAEMYDILEYVCLEYELPLGLTWTSWANIKPLPTEIMPDSYKKGTLFIPYHAFHDSDDQASQKFMDTCDAHELVEGQAIAGKLLQSNESLFIQDITELDGSEYPFAAAAREFGSRAALAISFCNRYVGDDVYVLEFYFPSSKKNLEDKELLKDRILHNLENMKKKFVAPRVVNGTGSVGFRKQTISNSIPVVTLATRTSLPVPASATSHNLFNSNETRSLNTTDAKDHHHVGTENLQAKQGAKKKNRRHINPEMVKENRGTLTVPHTKRRKLVSKVWEHFTKFEENALQWAECKYCNKKFTGSSKSGTTHLKNHLERCPIKKIKFPTQISSDLTSPGANEGNSIFDPERTRLEFAKTIIKNQCLLDVVEDECYKNFLRTLQPMFELQSRESILSDIDRIYKEEKKKLRQYFDQLGCNYSLAIRFGEDNLKKNVYCCLVAYFINDDWELKKNIIAFKLLDRVYDSQTVSGIIRSSLLEWNISKKICSITVNSLGLSDDIVEQIKENCLPAVGQASLPSGGCYNSCTLIEDGLHEIDDLLLKIRKLIEYVSEKPSERLKFQDAVNQLKLLGGKSRDDCPLRLDSGFEMLDWALESREVFFQVEQSDDNFGIILSKEEWDKALLMHSCLKESLSCFGGIDQSLTANVYFPKLCGMYRKFLQLEKTNYPCMKLMKMKFDNYWTTHHLVFAIATVLDPRLKFKFVEVMYGEIYGRNSKMELNKFHKLLMDVYDNYANELDNQISPTAIFGDSSCSTTQSADDSILKSFWRYASKKQFDDVASWKSELDCYLEEPLLVPLDNNDEFFDILDWWRSNTLKFPRLGRMARDILAIRVSTAPPHSSFSTLITNPKNSDLGPEIIEAFVCGQDWLETPQTDNKSNHANVQIMPDDKATWRKTEPRPWSEEDIRAYLVSPFTPDEEKQIRRWESSGLSGDSVVREKMINVEPLLIIPHDKEFRHKYYIDDSVVNEFFELLKRRTERFPDMYVKHYSFDSSIARLIKESKTDSVLLDKLKSSVEKKQDKIVELKDAEKLFLPLCFLSHWILFYVDTKKQKLVWLDSYRSSVQMFTKDVEDKISRWFKGSLLPFLGYDNANEWQFQVPTDIPMQENQVDCALFVMKYADCLTHGDCFPFSPKDMAQFRHRTLLDIYEGSLFQPEFRAKQTVK</sequence>
<dbReference type="Pfam" id="PF02892">
    <property type="entry name" value="zf-BED"/>
    <property type="match status" value="1"/>
</dbReference>
<evidence type="ECO:0000256" key="2">
    <source>
        <dbReference type="ARBA" id="ARBA00005234"/>
    </source>
</evidence>
<comment type="similarity">
    <text evidence="14">Belongs to the GRAS family.</text>
</comment>
<dbReference type="GO" id="GO:0046983">
    <property type="term" value="F:protein dimerization activity"/>
    <property type="evidence" value="ECO:0007669"/>
    <property type="project" value="InterPro"/>
</dbReference>
<dbReference type="GO" id="GO:0008234">
    <property type="term" value="F:cysteine-type peptidase activity"/>
    <property type="evidence" value="ECO:0007669"/>
    <property type="project" value="InterPro"/>
</dbReference>
<dbReference type="PROSITE" id="PS50600">
    <property type="entry name" value="ULP_PROTEASE"/>
    <property type="match status" value="1"/>
</dbReference>
<evidence type="ECO:0000313" key="18">
    <source>
        <dbReference type="Proteomes" id="UP000694886"/>
    </source>
</evidence>
<evidence type="ECO:0000256" key="14">
    <source>
        <dbReference type="PROSITE-ProRule" id="PRU01191"/>
    </source>
</evidence>
<dbReference type="GeneID" id="18602030"/>
<evidence type="ECO:0000313" key="19">
    <source>
        <dbReference type="RefSeq" id="XP_007033232.2"/>
    </source>
</evidence>
<dbReference type="Pfam" id="PF22922">
    <property type="entry name" value="GAF_NLP"/>
    <property type="match status" value="1"/>
</dbReference>
<dbReference type="InterPro" id="IPR052035">
    <property type="entry name" value="ZnF_BED_domain_contain"/>
</dbReference>
<keyword evidence="11" id="KW-0804">Transcription</keyword>
<comment type="subunit">
    <text evidence="3">Homodimer.</text>
</comment>
<keyword evidence="5" id="KW-0479">Metal-binding</keyword>
<reference evidence="18" key="1">
    <citation type="journal article" date="1997" name="Nucleic Acids Res.">
        <title>tRNAscan-SE: a program for improved detection of transfer RNA genes in genomic sequence.</title>
        <authorList>
            <person name="Lowe T.M."/>
            <person name="Eddy S.R."/>
        </authorList>
    </citation>
    <scope>NUCLEOTIDE SEQUENCE [LARGE SCALE GENOMIC DNA]</scope>
    <source>
        <strain evidence="18">r\B97-61/B2</strain>
    </source>
</reference>
<comment type="similarity">
    <text evidence="2">Belongs to the peptidase C48 family.</text>
</comment>
<organism evidence="18 19">
    <name type="scientific">Theobroma cacao</name>
    <name type="common">Cacao</name>
    <name type="synonym">Cocoa</name>
    <dbReference type="NCBI Taxonomy" id="3641"/>
    <lineage>
        <taxon>Eukaryota</taxon>
        <taxon>Viridiplantae</taxon>
        <taxon>Streptophyta</taxon>
        <taxon>Embryophyta</taxon>
        <taxon>Tracheophyta</taxon>
        <taxon>Spermatophyta</taxon>
        <taxon>Magnoliopsida</taxon>
        <taxon>eudicotyledons</taxon>
        <taxon>Gunneridae</taxon>
        <taxon>Pentapetalae</taxon>
        <taxon>rosids</taxon>
        <taxon>malvids</taxon>
        <taxon>Malvales</taxon>
        <taxon>Malvaceae</taxon>
        <taxon>Byttnerioideae</taxon>
        <taxon>Theobroma</taxon>
    </lineage>
</organism>
<dbReference type="SMART" id="SM00614">
    <property type="entry name" value="ZnF_BED"/>
    <property type="match status" value="1"/>
</dbReference>
<evidence type="ECO:0000259" key="17">
    <source>
        <dbReference type="PROSITE" id="PS50808"/>
    </source>
</evidence>
<dbReference type="RefSeq" id="XP_007033232.2">
    <property type="nucleotide sequence ID" value="XM_007033170.2"/>
</dbReference>
<evidence type="ECO:0000256" key="9">
    <source>
        <dbReference type="ARBA" id="ARBA00023015"/>
    </source>
</evidence>
<dbReference type="SUPFAM" id="SSF54001">
    <property type="entry name" value="Cysteine proteinases"/>
    <property type="match status" value="1"/>
</dbReference>
<dbReference type="InterPro" id="IPR038765">
    <property type="entry name" value="Papain-like_cys_pep_sf"/>
</dbReference>
<dbReference type="PANTHER" id="PTHR46481">
    <property type="entry name" value="ZINC FINGER BED DOMAIN-CONTAINING PROTEIN 4"/>
    <property type="match status" value="1"/>
</dbReference>
<feature type="short sequence motif" description="VHIID" evidence="14">
    <location>
        <begin position="96"/>
        <end position="100"/>
    </location>
</feature>
<evidence type="ECO:0000256" key="5">
    <source>
        <dbReference type="ARBA" id="ARBA00022723"/>
    </source>
</evidence>
<evidence type="ECO:0000256" key="8">
    <source>
        <dbReference type="ARBA" id="ARBA00022833"/>
    </source>
</evidence>
<dbReference type="InterPro" id="IPR005202">
    <property type="entry name" value="TF_GRAS"/>
</dbReference>
<evidence type="ECO:0000256" key="3">
    <source>
        <dbReference type="ARBA" id="ARBA00011738"/>
    </source>
</evidence>
<dbReference type="GO" id="GO:0005634">
    <property type="term" value="C:nucleus"/>
    <property type="evidence" value="ECO:0007669"/>
    <property type="project" value="UniProtKB-SubCell"/>
</dbReference>
<keyword evidence="4" id="KW-0645">Protease</keyword>
<dbReference type="Proteomes" id="UP000694886">
    <property type="component" value="Chromosome 4"/>
</dbReference>
<dbReference type="InterPro" id="IPR008906">
    <property type="entry name" value="HATC_C_dom"/>
</dbReference>
<feature type="region of interest" description="Disordered" evidence="15">
    <location>
        <begin position="589"/>
        <end position="628"/>
    </location>
</feature>
<dbReference type="Pfam" id="PF02902">
    <property type="entry name" value="Peptidase_C48"/>
    <property type="match status" value="1"/>
</dbReference>
<dbReference type="PROSITE" id="PS50808">
    <property type="entry name" value="ZF_BED"/>
    <property type="match status" value="1"/>
</dbReference>
<keyword evidence="9" id="KW-0805">Transcription regulation</keyword>
<evidence type="ECO:0000256" key="11">
    <source>
        <dbReference type="ARBA" id="ARBA00023163"/>
    </source>
</evidence>
<protein>
    <submittedName>
        <fullName evidence="19">Uncharacterized protein LOC18602030</fullName>
    </submittedName>
</protein>
<reference evidence="19" key="2">
    <citation type="submission" date="2025-08" db="UniProtKB">
        <authorList>
            <consortium name="RefSeq"/>
        </authorList>
    </citation>
    <scope>IDENTIFICATION</scope>
</reference>
<comment type="subcellular location">
    <subcellularLocation>
        <location evidence="1">Nucleus</location>
    </subcellularLocation>
</comment>
<evidence type="ECO:0000259" key="16">
    <source>
        <dbReference type="PROSITE" id="PS50600"/>
    </source>
</evidence>
<accession>A0AB32V8E6</accession>
<evidence type="ECO:0000256" key="10">
    <source>
        <dbReference type="ARBA" id="ARBA00023125"/>
    </source>
</evidence>
<dbReference type="Pfam" id="PF14372">
    <property type="entry name" value="hAT-like_RNase-H"/>
    <property type="match status" value="1"/>
</dbReference>
<evidence type="ECO:0000256" key="15">
    <source>
        <dbReference type="SAM" id="MobiDB-lite"/>
    </source>
</evidence>
<dbReference type="GO" id="GO:0008270">
    <property type="term" value="F:zinc ion binding"/>
    <property type="evidence" value="ECO:0007669"/>
    <property type="project" value="UniProtKB-KW"/>
</dbReference>
<dbReference type="InterPro" id="IPR036236">
    <property type="entry name" value="Znf_C2H2_sf"/>
</dbReference>
<dbReference type="SUPFAM" id="SSF53098">
    <property type="entry name" value="Ribonuclease H-like"/>
    <property type="match status" value="1"/>
</dbReference>
<feature type="region of interest" description="Leucine repeat II (LRII)" evidence="14">
    <location>
        <begin position="146"/>
        <end position="178"/>
    </location>
</feature>
<dbReference type="PANTHER" id="PTHR46481:SF10">
    <property type="entry name" value="ZINC FINGER BED DOMAIN-CONTAINING PROTEIN 39"/>
    <property type="match status" value="1"/>
</dbReference>
<feature type="compositionally biased region" description="Basic and acidic residues" evidence="15">
    <location>
        <begin position="615"/>
        <end position="624"/>
    </location>
</feature>
<dbReference type="InterPro" id="IPR003653">
    <property type="entry name" value="Peptidase_C48_C"/>
</dbReference>
<feature type="domain" description="Ubiquitin-like protease family profile" evidence="16">
    <location>
        <begin position="1300"/>
        <end position="1483"/>
    </location>
</feature>
<gene>
    <name evidence="19" type="primary">LOC18602030</name>
</gene>
<dbReference type="SUPFAM" id="SSF57667">
    <property type="entry name" value="beta-beta-alpha zinc fingers"/>
    <property type="match status" value="1"/>
</dbReference>
<evidence type="ECO:0000256" key="7">
    <source>
        <dbReference type="ARBA" id="ARBA00022801"/>
    </source>
</evidence>